<keyword evidence="1" id="KW-1133">Transmembrane helix</keyword>
<dbReference type="EMBL" id="CABIJS010000716">
    <property type="protein sequence ID" value="VUZ57352.1"/>
    <property type="molecule type" value="Genomic_DNA"/>
</dbReference>
<name>A0A564ZDB5_HYMDI</name>
<sequence>CKEEALATTPARRFIACLSIQAFLLFFASRRLGGWLLLGGLHWFSLWSSL</sequence>
<evidence type="ECO:0000313" key="3">
    <source>
        <dbReference type="Proteomes" id="UP000321570"/>
    </source>
</evidence>
<keyword evidence="1" id="KW-0472">Membrane</keyword>
<evidence type="ECO:0000256" key="1">
    <source>
        <dbReference type="SAM" id="Phobius"/>
    </source>
</evidence>
<accession>A0A564ZDB5</accession>
<feature type="non-terminal residue" evidence="2">
    <location>
        <position position="1"/>
    </location>
</feature>
<keyword evidence="1" id="KW-0812">Transmembrane</keyword>
<feature type="transmembrane region" description="Helical" evidence="1">
    <location>
        <begin position="22"/>
        <end position="44"/>
    </location>
</feature>
<reference evidence="2 3" key="1">
    <citation type="submission" date="2019-07" db="EMBL/GenBank/DDBJ databases">
        <authorList>
            <person name="Jastrzebski P J."/>
            <person name="Paukszto L."/>
            <person name="Jastrzebski P J."/>
        </authorList>
    </citation>
    <scope>NUCLEOTIDE SEQUENCE [LARGE SCALE GENOMIC DNA]</scope>
    <source>
        <strain evidence="2 3">WMS-il1</strain>
    </source>
</reference>
<dbReference type="Proteomes" id="UP000321570">
    <property type="component" value="Unassembled WGS sequence"/>
</dbReference>
<evidence type="ECO:0000313" key="2">
    <source>
        <dbReference type="EMBL" id="VUZ57352.1"/>
    </source>
</evidence>
<gene>
    <name evidence="2" type="ORF">WMSIL1_LOCUS14795</name>
</gene>
<keyword evidence="3" id="KW-1185">Reference proteome</keyword>
<protein>
    <submittedName>
        <fullName evidence="2">Uncharacterized protein</fullName>
    </submittedName>
</protein>
<proteinExistence type="predicted"/>
<organism evidence="2 3">
    <name type="scientific">Hymenolepis diminuta</name>
    <name type="common">Rat tapeworm</name>
    <dbReference type="NCBI Taxonomy" id="6216"/>
    <lineage>
        <taxon>Eukaryota</taxon>
        <taxon>Metazoa</taxon>
        <taxon>Spiralia</taxon>
        <taxon>Lophotrochozoa</taxon>
        <taxon>Platyhelminthes</taxon>
        <taxon>Cestoda</taxon>
        <taxon>Eucestoda</taxon>
        <taxon>Cyclophyllidea</taxon>
        <taxon>Hymenolepididae</taxon>
        <taxon>Hymenolepis</taxon>
    </lineage>
</organism>
<dbReference type="AlphaFoldDB" id="A0A564ZDB5"/>